<proteinExistence type="inferred from homology"/>
<keyword evidence="5" id="KW-0378">Hydrolase</keyword>
<keyword evidence="7 11" id="KW-0482">Metalloprotease</keyword>
<dbReference type="PANTHER" id="PTHR47466:SF1">
    <property type="entry name" value="METALLOPROTEASE MEP1 (AFU_ORTHOLOGUE AFUA_1G07730)-RELATED"/>
    <property type="match status" value="1"/>
</dbReference>
<dbReference type="InterPro" id="IPR024079">
    <property type="entry name" value="MetalloPept_cat_dom_sf"/>
</dbReference>
<evidence type="ECO:0000313" key="11">
    <source>
        <dbReference type="EMBL" id="TGD74767.1"/>
    </source>
</evidence>
<organism evidence="11 12">
    <name type="scientific">Mangrovimicrobium sediminis</name>
    <dbReference type="NCBI Taxonomy" id="2562682"/>
    <lineage>
        <taxon>Bacteria</taxon>
        <taxon>Pseudomonadati</taxon>
        <taxon>Pseudomonadota</taxon>
        <taxon>Gammaproteobacteria</taxon>
        <taxon>Cellvibrionales</taxon>
        <taxon>Halieaceae</taxon>
        <taxon>Mangrovimicrobium</taxon>
    </lineage>
</organism>
<feature type="chain" id="PRO_5021380104" evidence="9">
    <location>
        <begin position="26"/>
        <end position="292"/>
    </location>
</feature>
<keyword evidence="6" id="KW-0862">Zinc</keyword>
<dbReference type="Pfam" id="PF05572">
    <property type="entry name" value="Peptidase_M43"/>
    <property type="match status" value="1"/>
</dbReference>
<evidence type="ECO:0000256" key="3">
    <source>
        <dbReference type="ARBA" id="ARBA00022723"/>
    </source>
</evidence>
<dbReference type="EMBL" id="SRLE01000005">
    <property type="protein sequence ID" value="TGD74767.1"/>
    <property type="molecule type" value="Genomic_DNA"/>
</dbReference>
<dbReference type="OrthoDB" id="6278496at2"/>
<dbReference type="PANTHER" id="PTHR47466">
    <property type="match status" value="1"/>
</dbReference>
<dbReference type="Proteomes" id="UP000298050">
    <property type="component" value="Unassembled WGS sequence"/>
</dbReference>
<keyword evidence="12" id="KW-1185">Reference proteome</keyword>
<dbReference type="AlphaFoldDB" id="A0A4Z0M5T0"/>
<accession>A0A4Z0M5T0</accession>
<dbReference type="GO" id="GO:0046872">
    <property type="term" value="F:metal ion binding"/>
    <property type="evidence" value="ECO:0007669"/>
    <property type="project" value="UniProtKB-KW"/>
</dbReference>
<comment type="caution">
    <text evidence="11">The sequence shown here is derived from an EMBL/GenBank/DDBJ whole genome shotgun (WGS) entry which is preliminary data.</text>
</comment>
<evidence type="ECO:0000256" key="8">
    <source>
        <dbReference type="ARBA" id="ARBA00023157"/>
    </source>
</evidence>
<reference evidence="11 12" key="1">
    <citation type="submission" date="2019-04" db="EMBL/GenBank/DDBJ databases">
        <title>Taxonomy of novel Haliea sp. from mangrove soil of West Coast of India.</title>
        <authorList>
            <person name="Verma A."/>
            <person name="Kumar P."/>
            <person name="Krishnamurthi S."/>
        </authorList>
    </citation>
    <scope>NUCLEOTIDE SEQUENCE [LARGE SCALE GENOMIC DNA]</scope>
    <source>
        <strain evidence="11 12">SAOS-164</strain>
    </source>
</reference>
<protein>
    <submittedName>
        <fullName evidence="11">Zinc metalloprotease</fullName>
    </submittedName>
</protein>
<dbReference type="RefSeq" id="WP_135441846.1">
    <property type="nucleotide sequence ID" value="NZ_SRLE01000005.1"/>
</dbReference>
<name>A0A4Z0M5T0_9GAMM</name>
<keyword evidence="8" id="KW-1015">Disulfide bond</keyword>
<gene>
    <name evidence="11" type="ORF">E4634_06085</name>
</gene>
<evidence type="ECO:0000313" key="12">
    <source>
        <dbReference type="Proteomes" id="UP000298050"/>
    </source>
</evidence>
<evidence type="ECO:0000256" key="9">
    <source>
        <dbReference type="SAM" id="SignalP"/>
    </source>
</evidence>
<evidence type="ECO:0000256" key="1">
    <source>
        <dbReference type="ARBA" id="ARBA00008721"/>
    </source>
</evidence>
<dbReference type="Gene3D" id="3.40.390.10">
    <property type="entry name" value="Collagenase (Catalytic Domain)"/>
    <property type="match status" value="1"/>
</dbReference>
<feature type="domain" description="Peptidase M43 pregnancy-associated plasma-A" evidence="10">
    <location>
        <begin position="145"/>
        <end position="280"/>
    </location>
</feature>
<evidence type="ECO:0000256" key="4">
    <source>
        <dbReference type="ARBA" id="ARBA00022729"/>
    </source>
</evidence>
<evidence type="ECO:0000256" key="7">
    <source>
        <dbReference type="ARBA" id="ARBA00023049"/>
    </source>
</evidence>
<dbReference type="InterPro" id="IPR008754">
    <property type="entry name" value="Peptidase_M43"/>
</dbReference>
<keyword evidence="2 11" id="KW-0645">Protease</keyword>
<dbReference type="GO" id="GO:0008237">
    <property type="term" value="F:metallopeptidase activity"/>
    <property type="evidence" value="ECO:0007669"/>
    <property type="project" value="UniProtKB-KW"/>
</dbReference>
<evidence type="ECO:0000256" key="6">
    <source>
        <dbReference type="ARBA" id="ARBA00022833"/>
    </source>
</evidence>
<evidence type="ECO:0000256" key="2">
    <source>
        <dbReference type="ARBA" id="ARBA00022670"/>
    </source>
</evidence>
<sequence>MKTPLRALACAMAVSAVLAPSLAGADERITFTDIDGRQVEGRRCGVADGPAPREYYEVLEQTRGRVSQAAVTTIPVVFHVITSSLGAGFVSDGQIDDQIDVLNAAFAPSGIQFALSSVNRVSNDSWYNIGNGSVAEQQMKQALAVDPANVFNMYATRLSGGLLGWATFPWYYPEDDYRHGVVVLNESLPGGSAVPYNLGDTATHEVGHYLGLYHTFQGGCQGLGDIVRDTPAQRSPSSGCPVGNDTCPTRPGNDPVFNFMDYSIDSCMIEFTEIQHARMPALASRFRPSLFD</sequence>
<evidence type="ECO:0000259" key="10">
    <source>
        <dbReference type="Pfam" id="PF05572"/>
    </source>
</evidence>
<dbReference type="GO" id="GO:0006508">
    <property type="term" value="P:proteolysis"/>
    <property type="evidence" value="ECO:0007669"/>
    <property type="project" value="UniProtKB-KW"/>
</dbReference>
<dbReference type="SUPFAM" id="SSF55486">
    <property type="entry name" value="Metalloproteases ('zincins'), catalytic domain"/>
    <property type="match status" value="1"/>
</dbReference>
<comment type="similarity">
    <text evidence="1">Belongs to the peptidase M43B family.</text>
</comment>
<dbReference type="CDD" id="cd04275">
    <property type="entry name" value="ZnMc_pappalysin_like"/>
    <property type="match status" value="1"/>
</dbReference>
<feature type="signal peptide" evidence="9">
    <location>
        <begin position="1"/>
        <end position="25"/>
    </location>
</feature>
<keyword evidence="4 9" id="KW-0732">Signal</keyword>
<keyword evidence="3" id="KW-0479">Metal-binding</keyword>
<evidence type="ECO:0000256" key="5">
    <source>
        <dbReference type="ARBA" id="ARBA00022801"/>
    </source>
</evidence>